<feature type="compositionally biased region" description="Low complexity" evidence="1">
    <location>
        <begin position="325"/>
        <end position="334"/>
    </location>
</feature>
<evidence type="ECO:0000259" key="2">
    <source>
        <dbReference type="Pfam" id="PF14238"/>
    </source>
</evidence>
<name>A0A5K7Z0A7_9BACT</name>
<dbReference type="RefSeq" id="WP_155319695.1">
    <property type="nucleotide sequence ID" value="NZ_AP021874.1"/>
</dbReference>
<feature type="domain" description="DUF4340" evidence="2">
    <location>
        <begin position="69"/>
        <end position="259"/>
    </location>
</feature>
<dbReference type="AlphaFoldDB" id="A0A5K7Z0A7"/>
<dbReference type="KEGG" id="dalk:DSCA_58540"/>
<evidence type="ECO:0000313" key="4">
    <source>
        <dbReference type="Proteomes" id="UP000427906"/>
    </source>
</evidence>
<dbReference type="Pfam" id="PF14238">
    <property type="entry name" value="DUF4340"/>
    <property type="match status" value="1"/>
</dbReference>
<feature type="region of interest" description="Disordered" evidence="1">
    <location>
        <begin position="302"/>
        <end position="338"/>
    </location>
</feature>
<gene>
    <name evidence="3" type="ORF">DSCA_58540</name>
</gene>
<accession>A0A5K7Z0A7</accession>
<dbReference type="EMBL" id="AP021874">
    <property type="protein sequence ID" value="BBO71924.1"/>
    <property type="molecule type" value="Genomic_DNA"/>
</dbReference>
<feature type="region of interest" description="Disordered" evidence="1">
    <location>
        <begin position="211"/>
        <end position="232"/>
    </location>
</feature>
<dbReference type="OrthoDB" id="5416466at2"/>
<evidence type="ECO:0000313" key="3">
    <source>
        <dbReference type="EMBL" id="BBO71924.1"/>
    </source>
</evidence>
<reference evidence="3 4" key="1">
    <citation type="submission" date="2019-11" db="EMBL/GenBank/DDBJ databases">
        <title>Comparative genomics of hydrocarbon-degrading Desulfosarcina strains.</title>
        <authorList>
            <person name="Watanabe M."/>
            <person name="Kojima H."/>
            <person name="Fukui M."/>
        </authorList>
    </citation>
    <scope>NUCLEOTIDE SEQUENCE [LARGE SCALE GENOMIC DNA]</scope>
    <source>
        <strain evidence="3 4">PL12</strain>
    </source>
</reference>
<evidence type="ECO:0000256" key="1">
    <source>
        <dbReference type="SAM" id="MobiDB-lite"/>
    </source>
</evidence>
<dbReference type="Proteomes" id="UP000427906">
    <property type="component" value="Chromosome"/>
</dbReference>
<proteinExistence type="predicted"/>
<dbReference type="InterPro" id="IPR025641">
    <property type="entry name" value="DUF4340"/>
</dbReference>
<sequence length="376" mass="40868">MKGKTFLILLVAAGVLVAFSLLRFGEQNQTGTVKMGAKLFADLPVNQVAGITIADAENRVTLVRGEKVWQVEERNGYPADFDELRDTVVKLSRLKVGRSFSATPESLIRLSLVTPSAPDTPGAGKQIILRDQSENILADVTLGQPRETDGGGSGGQYLKKADAETIFLVDGSFRFLKTAPAQWLRKEILNVKADDVASVVCYSGDARPPVYTLKRPEKDEAPRLTPVPAGRTADPAKIDQVVDALSPLTLDDVRPAGENPPSPESESFRLVYQLYDGRQISIFPIADAGGRYTLRVSAGESEVEAGAADEPVQQDEKTGDVETQAPDTDAPAPKTARELNGELNPWVFSVKKWQFDSFITRLESLLEEVKVQEDGS</sequence>
<keyword evidence="4" id="KW-1185">Reference proteome</keyword>
<protein>
    <recommendedName>
        <fullName evidence="2">DUF4340 domain-containing protein</fullName>
    </recommendedName>
</protein>
<organism evidence="3 4">
    <name type="scientific">Desulfosarcina alkanivorans</name>
    <dbReference type="NCBI Taxonomy" id="571177"/>
    <lineage>
        <taxon>Bacteria</taxon>
        <taxon>Pseudomonadati</taxon>
        <taxon>Thermodesulfobacteriota</taxon>
        <taxon>Desulfobacteria</taxon>
        <taxon>Desulfobacterales</taxon>
        <taxon>Desulfosarcinaceae</taxon>
        <taxon>Desulfosarcina</taxon>
    </lineage>
</organism>